<feature type="domain" description="CCZ1/INTU/HSP4 first Longin" evidence="2">
    <location>
        <begin position="23"/>
        <end position="148"/>
    </location>
</feature>
<dbReference type="GO" id="GO:0016192">
    <property type="term" value="P:vesicle-mediated transport"/>
    <property type="evidence" value="ECO:0007669"/>
    <property type="project" value="InterPro"/>
</dbReference>
<name>A0A0U1RS15_RAT</name>
<dbReference type="PANTHER" id="PTHR13056:SF0">
    <property type="entry name" value="VACUOLAR FUSION PROTEIN CCZ1 HOMOLOG-RELATED"/>
    <property type="match status" value="1"/>
</dbReference>
<dbReference type="InterPro" id="IPR013176">
    <property type="entry name" value="Ccz1"/>
</dbReference>
<dbReference type="AlphaFoldDB" id="A0A0U1RS15"/>
<evidence type="ECO:0000259" key="3">
    <source>
        <dbReference type="Pfam" id="PF19032"/>
    </source>
</evidence>
<dbReference type="Proteomes" id="UP000002494">
    <property type="component" value="Chromosome 12"/>
</dbReference>
<dbReference type="InterPro" id="IPR043987">
    <property type="entry name" value="CCZ1/INTU/HSP4_longin_1"/>
</dbReference>
<organism evidence="4 5">
    <name type="scientific">Rattus norvegicus</name>
    <name type="common">Rat</name>
    <dbReference type="NCBI Taxonomy" id="10116"/>
    <lineage>
        <taxon>Eukaryota</taxon>
        <taxon>Metazoa</taxon>
        <taxon>Chordata</taxon>
        <taxon>Craniata</taxon>
        <taxon>Vertebrata</taxon>
        <taxon>Euteleostomi</taxon>
        <taxon>Mammalia</taxon>
        <taxon>Eutheria</taxon>
        <taxon>Euarchontoglires</taxon>
        <taxon>Glires</taxon>
        <taxon>Rodentia</taxon>
        <taxon>Myomorpha</taxon>
        <taxon>Muroidea</taxon>
        <taxon>Muridae</taxon>
        <taxon>Murinae</taxon>
        <taxon>Rattus</taxon>
    </lineage>
</organism>
<evidence type="ECO:0000313" key="4">
    <source>
        <dbReference type="Ensembl" id="ENSRNOP00000075894.2"/>
    </source>
</evidence>
<evidence type="ECO:0000313" key="6">
    <source>
        <dbReference type="RGD" id="1306410"/>
    </source>
</evidence>
<evidence type="ECO:0000259" key="2">
    <source>
        <dbReference type="Pfam" id="PF19031"/>
    </source>
</evidence>
<dbReference type="PANTHER" id="PTHR13056">
    <property type="entry name" value="VACUOLAR FUSION PROTEIN CCZ1 HOMOLOG-RELATED"/>
    <property type="match status" value="1"/>
</dbReference>
<dbReference type="Pfam" id="PF19031">
    <property type="entry name" value="Intu_longin_1"/>
    <property type="match status" value="1"/>
</dbReference>
<dbReference type="GO" id="GO:0035658">
    <property type="term" value="C:Mon1-Ccz1 complex"/>
    <property type="evidence" value="ECO:0007669"/>
    <property type="project" value="InterPro"/>
</dbReference>
<evidence type="ECO:0000313" key="5">
    <source>
        <dbReference type="Proteomes" id="UP000002494"/>
    </source>
</evidence>
<proteinExistence type="evidence at protein level"/>
<feature type="domain" description="CCZ1/INTU second Longin" evidence="3">
    <location>
        <begin position="218"/>
        <end position="344"/>
    </location>
</feature>
<keyword evidence="5" id="KW-1185">Reference proteome</keyword>
<accession>A0A0U1RS15</accession>
<reference evidence="4" key="1">
    <citation type="submission" date="2024-01" db="EMBL/GenBank/DDBJ databases">
        <title>GRCr8: a new rat reference genome assembly contstructed from accurate long reads and long range scaffolding.</title>
        <authorList>
            <person name="Doris P.A."/>
            <person name="Kalbfleisch T."/>
            <person name="Li K."/>
            <person name="Howe K."/>
            <person name="Wood J."/>
        </authorList>
    </citation>
    <scope>NUCLEOTIDE SEQUENCE [LARGE SCALE GENOMIC DNA]</scope>
    <source>
        <strain evidence="4">Brown Norway</strain>
    </source>
</reference>
<sequence>MAAAAAGTGTWAAQEKQFPPALLSFFIYNPRFGPREGEEENKILFYHPNEVEKNEKIRNVGLCEAIVQFTRTFSPSKPAKSLHTQKNRQFFNEPEENFWMVMVVRNPIIEKQSKDGKAVVEYQEEELLDKVYSSVLQQCYSMYKLFNGTFLKAMEDGGVKLLKERLEKFFHRYLQTLHLQSCDLLDIFGGISFFPLDKMTYLKIQSFINRMEESLSVVKYTAFLYNDQLIWSGLEQDDMRILYKYLTTSLFPRHIEPELAGRDSPVRAEMPGNLQHYGRFLTGPLNLNDPEAKCRFPKIFVNTDDTYEELHLIVYKAMSAAVCFMIDASTQLTLDFCRRLDSIVGPQLTVLASDICEQFNINKRISGFVLCFTFTLVDQLLVVRLRCLVLKRVDSVNHCGISSKSRELGLLCMCPRKGKGRSRLDVHFTSQKRLVQLDVAFIGDSAKSYTVSCSCMARHCTQSTHHSQHWT</sequence>
<dbReference type="RGD" id="1306410">
    <property type="gene designation" value="Ccz1"/>
</dbReference>
<reference evidence="4" key="3">
    <citation type="submission" date="2025-09" db="UniProtKB">
        <authorList>
            <consortium name="Ensembl"/>
        </authorList>
    </citation>
    <scope>IDENTIFICATION</scope>
    <source>
        <strain evidence="4">Brown Norway</strain>
    </source>
</reference>
<dbReference type="Pfam" id="PF19032">
    <property type="entry name" value="Intu_longin_2"/>
    <property type="match status" value="1"/>
</dbReference>
<evidence type="ECO:0007829" key="7">
    <source>
        <dbReference type="PeptideAtlas" id="A0A0U1RS15"/>
    </source>
</evidence>
<dbReference type="Ensembl" id="ENSRNOT00000092587.3">
    <property type="protein sequence ID" value="ENSRNOP00000075894.2"/>
    <property type="gene ID" value="ENSRNOG00000001032.9"/>
</dbReference>
<reference evidence="4" key="2">
    <citation type="submission" date="2025-08" db="UniProtKB">
        <authorList>
            <consortium name="Ensembl"/>
        </authorList>
    </citation>
    <scope>IDENTIFICATION</scope>
    <source>
        <strain evidence="4">Brown Norway</strain>
    </source>
</reference>
<dbReference type="AGR" id="RGD:1306410"/>
<gene>
    <name evidence="4 6" type="primary">Ccz1</name>
    <name evidence="6" type="synonym">Ccz1b</name>
</gene>
<comment type="similarity">
    <text evidence="1">Belongs to the CCZ1 family.</text>
</comment>
<keyword evidence="7" id="KW-1267">Proteomics identification</keyword>
<dbReference type="HOGENOM" id="CLU_037828_2_0_1"/>
<dbReference type="GeneTree" id="ENSGT00390000004713"/>
<dbReference type="InterPro" id="IPR043988">
    <property type="entry name" value="CCZ1/INTU_longin_2"/>
</dbReference>
<evidence type="ECO:0000256" key="1">
    <source>
        <dbReference type="ARBA" id="ARBA00005352"/>
    </source>
</evidence>
<protein>
    <submittedName>
        <fullName evidence="4">CCZ1 homolog, vacuolar protein trafficking and biogenesis associated</fullName>
    </submittedName>
</protein>